<keyword evidence="3" id="KW-1185">Reference proteome</keyword>
<dbReference type="InterPro" id="IPR050834">
    <property type="entry name" value="Glycosyltransf_2"/>
</dbReference>
<feature type="transmembrane region" description="Helical" evidence="1">
    <location>
        <begin position="864"/>
        <end position="891"/>
    </location>
</feature>
<protein>
    <recommendedName>
        <fullName evidence="4">Glycosyltransferase, GT2 family</fullName>
    </recommendedName>
</protein>
<accession>A0ABP8LRT8</accession>
<keyword evidence="1" id="KW-0812">Transmembrane</keyword>
<feature type="transmembrane region" description="Helical" evidence="1">
    <location>
        <begin position="796"/>
        <end position="812"/>
    </location>
</feature>
<feature type="transmembrane region" description="Helical" evidence="1">
    <location>
        <begin position="762"/>
        <end position="784"/>
    </location>
</feature>
<proteinExistence type="predicted"/>
<reference evidence="3" key="1">
    <citation type="journal article" date="2019" name="Int. J. Syst. Evol. Microbiol.">
        <title>The Global Catalogue of Microorganisms (GCM) 10K type strain sequencing project: providing services to taxonomists for standard genome sequencing and annotation.</title>
        <authorList>
            <consortium name="The Broad Institute Genomics Platform"/>
            <consortium name="The Broad Institute Genome Sequencing Center for Infectious Disease"/>
            <person name="Wu L."/>
            <person name="Ma J."/>
        </authorList>
    </citation>
    <scope>NUCLEOTIDE SEQUENCE [LARGE SCALE GENOMIC DNA]</scope>
    <source>
        <strain evidence="3">JCM 17810</strain>
    </source>
</reference>
<dbReference type="PANTHER" id="PTHR43685:SF3">
    <property type="entry name" value="SLR2126 PROTEIN"/>
    <property type="match status" value="1"/>
</dbReference>
<feature type="transmembrane region" description="Helical" evidence="1">
    <location>
        <begin position="443"/>
        <end position="464"/>
    </location>
</feature>
<evidence type="ECO:0000313" key="2">
    <source>
        <dbReference type="EMBL" id="GAA4434158.1"/>
    </source>
</evidence>
<feature type="transmembrane region" description="Helical" evidence="1">
    <location>
        <begin position="1155"/>
        <end position="1173"/>
    </location>
</feature>
<dbReference type="Proteomes" id="UP001500622">
    <property type="component" value="Unassembled WGS sequence"/>
</dbReference>
<dbReference type="EMBL" id="BAABGN010000028">
    <property type="protein sequence ID" value="GAA4434158.1"/>
    <property type="molecule type" value="Genomic_DNA"/>
</dbReference>
<feature type="transmembrane region" description="Helical" evidence="1">
    <location>
        <begin position="553"/>
        <end position="572"/>
    </location>
</feature>
<evidence type="ECO:0000256" key="1">
    <source>
        <dbReference type="SAM" id="Phobius"/>
    </source>
</evidence>
<gene>
    <name evidence="2" type="ORF">GCM10023169_41420</name>
</gene>
<keyword evidence="1" id="KW-0472">Membrane</keyword>
<dbReference type="Gene3D" id="3.90.550.10">
    <property type="entry name" value="Spore Coat Polysaccharide Biosynthesis Protein SpsA, Chain A"/>
    <property type="match status" value="1"/>
</dbReference>
<evidence type="ECO:0000313" key="3">
    <source>
        <dbReference type="Proteomes" id="UP001500622"/>
    </source>
</evidence>
<dbReference type="RefSeq" id="WP_345219191.1">
    <property type="nucleotide sequence ID" value="NZ_BAABGN010000028.1"/>
</dbReference>
<feature type="transmembrane region" description="Helical" evidence="1">
    <location>
        <begin position="669"/>
        <end position="685"/>
    </location>
</feature>
<keyword evidence="1" id="KW-1133">Transmembrane helix</keyword>
<dbReference type="Pfam" id="PF13641">
    <property type="entry name" value="Glyco_tranf_2_3"/>
    <property type="match status" value="1"/>
</dbReference>
<dbReference type="InterPro" id="IPR029044">
    <property type="entry name" value="Nucleotide-diphossugar_trans"/>
</dbReference>
<dbReference type="SUPFAM" id="SSF53448">
    <property type="entry name" value="Nucleotide-diphospho-sugar transferases"/>
    <property type="match status" value="1"/>
</dbReference>
<feature type="transmembrane region" description="Helical" evidence="1">
    <location>
        <begin position="832"/>
        <end position="852"/>
    </location>
</feature>
<feature type="transmembrane region" description="Helical" evidence="1">
    <location>
        <begin position="356"/>
        <end position="377"/>
    </location>
</feature>
<feature type="transmembrane region" description="Helical" evidence="1">
    <location>
        <begin position="523"/>
        <end position="546"/>
    </location>
</feature>
<evidence type="ECO:0008006" key="4">
    <source>
        <dbReference type="Google" id="ProtNLM"/>
    </source>
</evidence>
<sequence>MPTRPTTLAVVVSAGVSTYLPRTLTALAAQTQRPDVVLLVDVGAAGRDLGTGIPMHEAVADAGLEDIARVRVVRAPEATTFGDAVRQGLQEYDALVERAARRARNREAATTGVGWSGVTGELSPVTTGEMRAIGLDAPPDTGARAEWLWLLHDDSAPAPGALDQLLHAAESGRSVAVAGAKQRDWDDPDRLLEVGIRATRTARRVPEIEPGEIDQGQYDHREDVLAVGTAGALVRQAAWDQLGGTDPALGPFGDGLELSRRARLAGHRVVVVPTAVVFHARASLMGLRGGGPLNAHVPAHQPDERPDPRRSFLHRRRAQLYNALLAAPLLAVPLLSLWFVVVGALRALWRVATKEIGLAGAELAVPLTLLAEPANLWRARRRARRTRRIPARALKPLEAKAAEIRAAKRDVRRSQAVARKMVAAPSELEIAERAVLARRRRTTAAVSLLALTAIALVALADLLIGSPLTGGALRPIDASAAELWSLARSGWIPEGDGHPGPANPLLQVLALPMLLLAPFGGSANVLLTGLVVFSIPLAGLGAWFAAGAASRSVGLRALATLTWALSPVLLLATGQGRLGPLVAHVLLPWVALGVARAVAVDRRDVVLSGMVGARRTERARAAEVRATAARRAVPAGGGVEVSRRSRAGSIAAGAGAALALAAAAAGAPVLLPAAIVAVVLLTVVVPRRRAVLLAVPLPALVLLGPLVLRAVQDIPGGSWRVLLADGVPYPSDAGPSWLPLLGWPSEPVPFPGLDPAEGGTTAIAAEHGMLVGGATLLLAAILALLRGTPRARAVRGGWLVVLVGLAVALLAARTDVGVGPGLEGVTQVVRGWTGPGVSLVVLGLLVAVVSAGDGLRQTLGSRSFGWLQVGTTVLVGVMVAGPLVTAAGWLVTMRASAEEAQDRPSELLAVHGRSAPPVPAVATEMQTSGERSRVLALTPTGGTVRADVWRDAGPQLTEASATESLAELNRLEEGEMDAAGADIAELVAAMSLGAADDVGQVLGSHAVGIVVVPPERSFVAPGTEPTTAERGALIERLDNTAGLERVTENESGAIWRVSTAGVDSADSVARARVVGGDGDVLRYLPAGVVGMYTEVPEGPQERTLVLAERSDNGWRAWYDGEPLRATTEGWRQAFELPSGPGTLTLTYSAPLATQWAWLQGVVLGLTVLLALPVRRRRTEVDT</sequence>
<name>A0ABP8LRT8_9MICO</name>
<feature type="transmembrane region" description="Helical" evidence="1">
    <location>
        <begin position="692"/>
        <end position="711"/>
    </location>
</feature>
<feature type="transmembrane region" description="Helical" evidence="1">
    <location>
        <begin position="320"/>
        <end position="344"/>
    </location>
</feature>
<dbReference type="PANTHER" id="PTHR43685">
    <property type="entry name" value="GLYCOSYLTRANSFERASE"/>
    <property type="match status" value="1"/>
</dbReference>
<organism evidence="2 3">
    <name type="scientific">Georgenia halophila</name>
    <dbReference type="NCBI Taxonomy" id="620889"/>
    <lineage>
        <taxon>Bacteria</taxon>
        <taxon>Bacillati</taxon>
        <taxon>Actinomycetota</taxon>
        <taxon>Actinomycetes</taxon>
        <taxon>Micrococcales</taxon>
        <taxon>Bogoriellaceae</taxon>
        <taxon>Georgenia</taxon>
    </lineage>
</organism>
<comment type="caution">
    <text evidence="2">The sequence shown here is derived from an EMBL/GenBank/DDBJ whole genome shotgun (WGS) entry which is preliminary data.</text>
</comment>